<dbReference type="InParanoid" id="A0A0D0E5X1"/>
<dbReference type="AlphaFoldDB" id="A0A0D0E5X1"/>
<gene>
    <name evidence="1" type="ORF">PAXRUDRAFT_32144</name>
</gene>
<accession>A0A0D0E5X1</accession>
<dbReference type="Proteomes" id="UP000054538">
    <property type="component" value="Unassembled WGS sequence"/>
</dbReference>
<dbReference type="HOGENOM" id="CLU_1421833_0_0_1"/>
<sequence length="191" mass="21511">MIGGILEFYFFSRRTPRTFKLSHSEQNVQKSLYIGGVWPGYSVQLSAFTSFYRNRTAGPAARMPRVWQAYRCLLHTHPMAVPASYVTFARSSRVVVNIKRKFLGIYLHITPHDPRDLIHAAMEREKLLGFWTANVCWRSLHDGEPVVEVVVGEGGSEPGVGTELVDPELEVEPELEALEMNEATGGPGKMY</sequence>
<name>A0A0D0E5X1_9AGAM</name>
<protein>
    <submittedName>
        <fullName evidence="1">Uncharacterized protein</fullName>
    </submittedName>
</protein>
<evidence type="ECO:0000313" key="2">
    <source>
        <dbReference type="Proteomes" id="UP000054538"/>
    </source>
</evidence>
<evidence type="ECO:0000313" key="1">
    <source>
        <dbReference type="EMBL" id="KIK96834.1"/>
    </source>
</evidence>
<dbReference type="OrthoDB" id="10559213at2759"/>
<reference evidence="2" key="2">
    <citation type="submission" date="2015-01" db="EMBL/GenBank/DDBJ databases">
        <title>Evolutionary Origins and Diversification of the Mycorrhizal Mutualists.</title>
        <authorList>
            <consortium name="DOE Joint Genome Institute"/>
            <consortium name="Mycorrhizal Genomics Consortium"/>
            <person name="Kohler A."/>
            <person name="Kuo A."/>
            <person name="Nagy L.G."/>
            <person name="Floudas D."/>
            <person name="Copeland A."/>
            <person name="Barry K.W."/>
            <person name="Cichocki N."/>
            <person name="Veneault-Fourrey C."/>
            <person name="LaButti K."/>
            <person name="Lindquist E.A."/>
            <person name="Lipzen A."/>
            <person name="Lundell T."/>
            <person name="Morin E."/>
            <person name="Murat C."/>
            <person name="Riley R."/>
            <person name="Ohm R."/>
            <person name="Sun H."/>
            <person name="Tunlid A."/>
            <person name="Henrissat B."/>
            <person name="Grigoriev I.V."/>
            <person name="Hibbett D.S."/>
            <person name="Martin F."/>
        </authorList>
    </citation>
    <scope>NUCLEOTIDE SEQUENCE [LARGE SCALE GENOMIC DNA]</scope>
    <source>
        <strain evidence="2">Ve08.2h10</strain>
    </source>
</reference>
<proteinExistence type="predicted"/>
<keyword evidence="2" id="KW-1185">Reference proteome</keyword>
<dbReference type="EMBL" id="KN824965">
    <property type="protein sequence ID" value="KIK96834.1"/>
    <property type="molecule type" value="Genomic_DNA"/>
</dbReference>
<organism evidence="1 2">
    <name type="scientific">Paxillus rubicundulus Ve08.2h10</name>
    <dbReference type="NCBI Taxonomy" id="930991"/>
    <lineage>
        <taxon>Eukaryota</taxon>
        <taxon>Fungi</taxon>
        <taxon>Dikarya</taxon>
        <taxon>Basidiomycota</taxon>
        <taxon>Agaricomycotina</taxon>
        <taxon>Agaricomycetes</taxon>
        <taxon>Agaricomycetidae</taxon>
        <taxon>Boletales</taxon>
        <taxon>Paxilineae</taxon>
        <taxon>Paxillaceae</taxon>
        <taxon>Paxillus</taxon>
    </lineage>
</organism>
<reference evidence="1 2" key="1">
    <citation type="submission" date="2014-04" db="EMBL/GenBank/DDBJ databases">
        <authorList>
            <consortium name="DOE Joint Genome Institute"/>
            <person name="Kuo A."/>
            <person name="Kohler A."/>
            <person name="Jargeat P."/>
            <person name="Nagy L.G."/>
            <person name="Floudas D."/>
            <person name="Copeland A."/>
            <person name="Barry K.W."/>
            <person name="Cichocki N."/>
            <person name="Veneault-Fourrey C."/>
            <person name="LaButti K."/>
            <person name="Lindquist E.A."/>
            <person name="Lipzen A."/>
            <person name="Lundell T."/>
            <person name="Morin E."/>
            <person name="Murat C."/>
            <person name="Sun H."/>
            <person name="Tunlid A."/>
            <person name="Henrissat B."/>
            <person name="Grigoriev I.V."/>
            <person name="Hibbett D.S."/>
            <person name="Martin F."/>
            <person name="Nordberg H.P."/>
            <person name="Cantor M.N."/>
            <person name="Hua S.X."/>
        </authorList>
    </citation>
    <scope>NUCLEOTIDE SEQUENCE [LARGE SCALE GENOMIC DNA]</scope>
    <source>
        <strain evidence="1 2">Ve08.2h10</strain>
    </source>
</reference>